<organism evidence="2 3">
    <name type="scientific">Gigaspora margarita</name>
    <dbReference type="NCBI Taxonomy" id="4874"/>
    <lineage>
        <taxon>Eukaryota</taxon>
        <taxon>Fungi</taxon>
        <taxon>Fungi incertae sedis</taxon>
        <taxon>Mucoromycota</taxon>
        <taxon>Glomeromycotina</taxon>
        <taxon>Glomeromycetes</taxon>
        <taxon>Diversisporales</taxon>
        <taxon>Gigasporaceae</taxon>
        <taxon>Gigaspora</taxon>
    </lineage>
</organism>
<accession>A0ABN7VFA4</accession>
<feature type="compositionally biased region" description="Polar residues" evidence="1">
    <location>
        <begin position="498"/>
        <end position="514"/>
    </location>
</feature>
<name>A0ABN7VFA4_GIGMA</name>
<evidence type="ECO:0000313" key="2">
    <source>
        <dbReference type="EMBL" id="CAG8765119.1"/>
    </source>
</evidence>
<comment type="caution">
    <text evidence="2">The sequence shown here is derived from an EMBL/GenBank/DDBJ whole genome shotgun (WGS) entry which is preliminary data.</text>
</comment>
<protein>
    <submittedName>
        <fullName evidence="2">17217_t:CDS:1</fullName>
    </submittedName>
</protein>
<sequence length="562" mass="66606">MTSCDFLIWRTHNQVFLPVKDRQEEIPLFINFLRKYKHEWSEEELEKNCDIGKFFQLRLVDPRAFVNWCEDEYNTTLERKKLLPNKLVGGDIKRQETFKKYMYLQWIITHNNEPIDIGRAFARTIVWDEIKMLEYDNPTLSFIIDLTQPQKKFRHVVSCPIFEEVIRIPEHYLKKPSQSFEELFNKFYSDNKRWLYDDFGSVNDNDRLQPFYLFVRDICKHLFSLWDYKIHQEYCLEGTWGRLVMDPLLKLISNPSKERGFWQWEGAGSLASEFRKETDPRKPDFWVLIEVDNTFQEILYEENSGGPFVNDPKKFKSDLYKLFRLGCGSTQKMGVQLIDDNLQFLSDYESLHMERICILDQPSPPLCRVCELFNIPIPYKLPVDRISVLYFVHNLWKVHLGFIETIEKMGNVDQIINRSRQEPTIQHVQRVAKLEIENTKLKQIIEEIANFRIENTKPKQIIKQNRTTNNASSIFDTEAEEESCGDLEKWSQPKSYDTKTMTNLSRSDNVSSEISELERDNENDEVDASQIVEQGLMQELSQNTPGVEINESYIKKFDNLVP</sequence>
<feature type="region of interest" description="Disordered" evidence="1">
    <location>
        <begin position="498"/>
        <end position="525"/>
    </location>
</feature>
<gene>
    <name evidence="2" type="ORF">GMARGA_LOCUS17936</name>
</gene>
<keyword evidence="3" id="KW-1185">Reference proteome</keyword>
<evidence type="ECO:0000313" key="3">
    <source>
        <dbReference type="Proteomes" id="UP000789901"/>
    </source>
</evidence>
<evidence type="ECO:0000256" key="1">
    <source>
        <dbReference type="SAM" id="MobiDB-lite"/>
    </source>
</evidence>
<proteinExistence type="predicted"/>
<feature type="non-terminal residue" evidence="2">
    <location>
        <position position="562"/>
    </location>
</feature>
<reference evidence="2 3" key="1">
    <citation type="submission" date="2021-06" db="EMBL/GenBank/DDBJ databases">
        <authorList>
            <person name="Kallberg Y."/>
            <person name="Tangrot J."/>
            <person name="Rosling A."/>
        </authorList>
    </citation>
    <scope>NUCLEOTIDE SEQUENCE [LARGE SCALE GENOMIC DNA]</scope>
    <source>
        <strain evidence="2 3">120-4 pot B 10/14</strain>
    </source>
</reference>
<dbReference type="Proteomes" id="UP000789901">
    <property type="component" value="Unassembled WGS sequence"/>
</dbReference>
<dbReference type="EMBL" id="CAJVQB010013892">
    <property type="protein sequence ID" value="CAG8765119.1"/>
    <property type="molecule type" value="Genomic_DNA"/>
</dbReference>